<dbReference type="InterPro" id="IPR045079">
    <property type="entry name" value="Oxoprolinase-like"/>
</dbReference>
<dbReference type="EMBL" id="JWIO01000049">
    <property type="protein sequence ID" value="KLL09967.1"/>
    <property type="molecule type" value="Genomic_DNA"/>
</dbReference>
<dbReference type="InterPro" id="IPR003692">
    <property type="entry name" value="Hydantoinase_B"/>
</dbReference>
<dbReference type="Pfam" id="PF02538">
    <property type="entry name" value="Hydantoinase_B"/>
    <property type="match status" value="1"/>
</dbReference>
<evidence type="ECO:0000313" key="3">
    <source>
        <dbReference type="EMBL" id="KLL09967.1"/>
    </source>
</evidence>
<dbReference type="PANTHER" id="PTHR11365">
    <property type="entry name" value="5-OXOPROLINASE RELATED"/>
    <property type="match status" value="1"/>
</dbReference>
<protein>
    <submittedName>
        <fullName evidence="3">5-oxoprolinase</fullName>
    </submittedName>
</protein>
<evidence type="ECO:0000313" key="4">
    <source>
        <dbReference type="Proteomes" id="UP000035425"/>
    </source>
</evidence>
<organism evidence="3 4">
    <name type="scientific">Protofrankia coriariae</name>
    <dbReference type="NCBI Taxonomy" id="1562887"/>
    <lineage>
        <taxon>Bacteria</taxon>
        <taxon>Bacillati</taxon>
        <taxon>Actinomycetota</taxon>
        <taxon>Actinomycetes</taxon>
        <taxon>Frankiales</taxon>
        <taxon>Frankiaceae</taxon>
        <taxon>Protofrankia</taxon>
    </lineage>
</organism>
<sequence>MAGEDGRVDPVTLSVLASGLAGIAEEMGTLLVRSAYSSNIKERRDCSAALFDRAGRMIAQAAHVPVHLGAMYESVRAVAARGALPGEVWVLNDPFAGGNHLPDVTLVSPLAADGEIIAFAATRAHHSDMGGMRPGSMPADSREIYAEGLIIPPVRLIADGEWRTDILELICANSRTPQLRRGDLRAQAAANQLAGTRLAELIERRGLDVVLTAFTEVLAYGERRSRAMIAGLPDGRYTAAGEVEGDGVTDDDIPIRVAVTIDGDALTVDFAGTSPAVPGNVNCPRAVTRSACCFALRVLLPEDVPANDGTYAPLEVLTQPGSLVDARRPSAVVAGNVETSQRIADTVLAALSQAVAARTARGAGGPTAGDGAGRRGPGDGPVLPAQGQGTMNNLIIGGRGWTYYETLAGGQGASARGPGPSGVHVGMTNTLNTPIEALELEYPMRVERYELDMATSGAGRHPGGAGLVRSIRVLQEATLSLLTDRRRHAPRGAAGGGPGAVGRNEVDGVRLPPKAGLELAAGSVVTIRTPGGGGWGPSDG</sequence>
<evidence type="ECO:0000259" key="2">
    <source>
        <dbReference type="Pfam" id="PF02538"/>
    </source>
</evidence>
<name>A0ABR5EZS5_9ACTN</name>
<keyword evidence="4" id="KW-1185">Reference proteome</keyword>
<comment type="caution">
    <text evidence="3">The sequence shown here is derived from an EMBL/GenBank/DDBJ whole genome shotgun (WGS) entry which is preliminary data.</text>
</comment>
<dbReference type="Proteomes" id="UP000035425">
    <property type="component" value="Unassembled WGS sequence"/>
</dbReference>
<dbReference type="PANTHER" id="PTHR11365:SF23">
    <property type="entry name" value="HYPOTHETICAL 5-OXOPROLINASE (EUROFUNG)-RELATED"/>
    <property type="match status" value="1"/>
</dbReference>
<evidence type="ECO:0000256" key="1">
    <source>
        <dbReference type="SAM" id="MobiDB-lite"/>
    </source>
</evidence>
<feature type="region of interest" description="Disordered" evidence="1">
    <location>
        <begin position="359"/>
        <end position="387"/>
    </location>
</feature>
<feature type="domain" description="Hydantoinase B/oxoprolinase" evidence="2">
    <location>
        <begin position="9"/>
        <end position="537"/>
    </location>
</feature>
<accession>A0ABR5EZS5</accession>
<gene>
    <name evidence="3" type="ORF">FrCorBMG51_21245</name>
</gene>
<proteinExistence type="predicted"/>
<feature type="region of interest" description="Disordered" evidence="1">
    <location>
        <begin position="486"/>
        <end position="506"/>
    </location>
</feature>
<reference evidence="3 4" key="1">
    <citation type="submission" date="2014-12" db="EMBL/GenBank/DDBJ databases">
        <title>Frankia sp. BMG5.1 draft genome.</title>
        <authorList>
            <person name="Gtari M."/>
            <person name="Ghodhbane-Gtari F."/>
            <person name="Nouioui I."/>
            <person name="Ktari A."/>
            <person name="Hezbri K."/>
            <person name="Mimouni W."/>
            <person name="Sbissi I."/>
            <person name="Ayari A."/>
            <person name="Yamanaka T."/>
            <person name="Normand P."/>
            <person name="Tisa L.S."/>
            <person name="Boudabous A."/>
        </authorList>
    </citation>
    <scope>NUCLEOTIDE SEQUENCE [LARGE SCALE GENOMIC DNA]</scope>
    <source>
        <strain evidence="3 4">BMG5.1</strain>
    </source>
</reference>
<feature type="compositionally biased region" description="Gly residues" evidence="1">
    <location>
        <begin position="362"/>
        <end position="371"/>
    </location>
</feature>